<name>A0ABR0G6S4_9PEZI</name>
<keyword evidence="2" id="KW-1185">Reference proteome</keyword>
<evidence type="ECO:0000313" key="2">
    <source>
        <dbReference type="Proteomes" id="UP001323405"/>
    </source>
</evidence>
<organism evidence="1 2">
    <name type="scientific">Podospora pseudocomata</name>
    <dbReference type="NCBI Taxonomy" id="2093779"/>
    <lineage>
        <taxon>Eukaryota</taxon>
        <taxon>Fungi</taxon>
        <taxon>Dikarya</taxon>
        <taxon>Ascomycota</taxon>
        <taxon>Pezizomycotina</taxon>
        <taxon>Sordariomycetes</taxon>
        <taxon>Sordariomycetidae</taxon>
        <taxon>Sordariales</taxon>
        <taxon>Podosporaceae</taxon>
        <taxon>Podospora</taxon>
    </lineage>
</organism>
<dbReference type="RefSeq" id="XP_062740393.1">
    <property type="nucleotide sequence ID" value="XM_062884072.1"/>
</dbReference>
<gene>
    <name evidence="1" type="ORF">QC762_0092500</name>
</gene>
<protein>
    <submittedName>
        <fullName evidence="1">Uncharacterized protein</fullName>
    </submittedName>
</protein>
<reference evidence="1 2" key="1">
    <citation type="journal article" date="2023" name="bioRxiv">
        <title>High-quality genome assemblies of four members of thePodospora anserinaspecies complex.</title>
        <authorList>
            <person name="Ament-Velasquez S.L."/>
            <person name="Vogan A.A."/>
            <person name="Wallerman O."/>
            <person name="Hartmann F."/>
            <person name="Gautier V."/>
            <person name="Silar P."/>
            <person name="Giraud T."/>
            <person name="Johannesson H."/>
        </authorList>
    </citation>
    <scope>NUCLEOTIDE SEQUENCE [LARGE SCALE GENOMIC DNA]</scope>
    <source>
        <strain evidence="1 2">CBS 415.72m</strain>
    </source>
</reference>
<sequence>MTSQASSCVLRLTSRTICKGRHRLLFVAIFSRQVRCVF</sequence>
<dbReference type="Proteomes" id="UP001323405">
    <property type="component" value="Unassembled WGS sequence"/>
</dbReference>
<dbReference type="GeneID" id="87903842"/>
<dbReference type="EMBL" id="JAFFHA010000008">
    <property type="protein sequence ID" value="KAK4651418.1"/>
    <property type="molecule type" value="Genomic_DNA"/>
</dbReference>
<comment type="caution">
    <text evidence="1">The sequence shown here is derived from an EMBL/GenBank/DDBJ whole genome shotgun (WGS) entry which is preliminary data.</text>
</comment>
<proteinExistence type="predicted"/>
<evidence type="ECO:0000313" key="1">
    <source>
        <dbReference type="EMBL" id="KAK4651418.1"/>
    </source>
</evidence>
<accession>A0ABR0G6S4</accession>